<sequence>MKVLYRPLSLLVSTGGALLAGAVFRKVWRLVSGEDEAPRPMDRRFSIWEVVAAAAVQGAVAGAVRAAVDRAGAAGYEKATGSWPGDDGDE</sequence>
<accession>A0A7X5ZRZ8</accession>
<dbReference type="Proteomes" id="UP000545493">
    <property type="component" value="Unassembled WGS sequence"/>
</dbReference>
<organism evidence="1 2">
    <name type="scientific">Saccharomonospora amisosensis</name>
    <dbReference type="NCBI Taxonomy" id="1128677"/>
    <lineage>
        <taxon>Bacteria</taxon>
        <taxon>Bacillati</taxon>
        <taxon>Actinomycetota</taxon>
        <taxon>Actinomycetes</taxon>
        <taxon>Pseudonocardiales</taxon>
        <taxon>Pseudonocardiaceae</taxon>
        <taxon>Saccharomonospora</taxon>
    </lineage>
</organism>
<name>A0A7X5ZRZ8_9PSEU</name>
<dbReference type="EMBL" id="JAAOYM010000001">
    <property type="protein sequence ID" value="NIJ13392.1"/>
    <property type="molecule type" value="Genomic_DNA"/>
</dbReference>
<dbReference type="RefSeq" id="WP_167173134.1">
    <property type="nucleotide sequence ID" value="NZ_JAAOYM010000001.1"/>
</dbReference>
<dbReference type="AlphaFoldDB" id="A0A7X5ZRZ8"/>
<dbReference type="InterPro" id="IPR025329">
    <property type="entry name" value="DUF4235"/>
</dbReference>
<protein>
    <submittedName>
        <fullName evidence="1">Cytochrome b561</fullName>
    </submittedName>
</protein>
<proteinExistence type="predicted"/>
<comment type="caution">
    <text evidence="1">The sequence shown here is derived from an EMBL/GenBank/DDBJ whole genome shotgun (WGS) entry which is preliminary data.</text>
</comment>
<evidence type="ECO:0000313" key="1">
    <source>
        <dbReference type="EMBL" id="NIJ13392.1"/>
    </source>
</evidence>
<reference evidence="1 2" key="1">
    <citation type="submission" date="2020-03" db="EMBL/GenBank/DDBJ databases">
        <title>Sequencing the genomes of 1000 actinobacteria strains.</title>
        <authorList>
            <person name="Klenk H.-P."/>
        </authorList>
    </citation>
    <scope>NUCLEOTIDE SEQUENCE [LARGE SCALE GENOMIC DNA]</scope>
    <source>
        <strain evidence="1 2">DSM 45685</strain>
    </source>
</reference>
<evidence type="ECO:0000313" key="2">
    <source>
        <dbReference type="Proteomes" id="UP000545493"/>
    </source>
</evidence>
<keyword evidence="2" id="KW-1185">Reference proteome</keyword>
<dbReference type="Pfam" id="PF14019">
    <property type="entry name" value="DUF4235"/>
    <property type="match status" value="1"/>
</dbReference>
<gene>
    <name evidence="1" type="ORF">FHU38_003736</name>
</gene>